<dbReference type="SUPFAM" id="SSF46785">
    <property type="entry name" value="Winged helix' DNA-binding domain"/>
    <property type="match status" value="1"/>
</dbReference>
<dbReference type="InterPro" id="IPR000847">
    <property type="entry name" value="LysR_HTH_N"/>
</dbReference>
<dbReference type="InterPro" id="IPR058163">
    <property type="entry name" value="LysR-type_TF_proteobact-type"/>
</dbReference>
<comment type="caution">
    <text evidence="6">The sequence shown here is derived from an EMBL/GenBank/DDBJ whole genome shotgun (WGS) entry which is preliminary data.</text>
</comment>
<dbReference type="CDD" id="cd08422">
    <property type="entry name" value="PBP2_CrgA_like"/>
    <property type="match status" value="1"/>
</dbReference>
<keyword evidence="7" id="KW-1185">Reference proteome</keyword>
<evidence type="ECO:0000313" key="7">
    <source>
        <dbReference type="Proteomes" id="UP000293433"/>
    </source>
</evidence>
<dbReference type="SUPFAM" id="SSF53850">
    <property type="entry name" value="Periplasmic binding protein-like II"/>
    <property type="match status" value="1"/>
</dbReference>
<evidence type="ECO:0000313" key="6">
    <source>
        <dbReference type="EMBL" id="RZS54732.1"/>
    </source>
</evidence>
<dbReference type="Pfam" id="PF00126">
    <property type="entry name" value="HTH_1"/>
    <property type="match status" value="1"/>
</dbReference>
<protein>
    <submittedName>
        <fullName evidence="6">DNA-binding transcriptional LysR family regulator</fullName>
    </submittedName>
</protein>
<dbReference type="EMBL" id="SGWV01000009">
    <property type="protein sequence ID" value="RZS54732.1"/>
    <property type="molecule type" value="Genomic_DNA"/>
</dbReference>
<name>A0A4Q7LKM9_9BURK</name>
<dbReference type="Proteomes" id="UP000293433">
    <property type="component" value="Unassembled WGS sequence"/>
</dbReference>
<dbReference type="PROSITE" id="PS50931">
    <property type="entry name" value="HTH_LYSR"/>
    <property type="match status" value="1"/>
</dbReference>
<evidence type="ECO:0000256" key="4">
    <source>
        <dbReference type="ARBA" id="ARBA00023163"/>
    </source>
</evidence>
<keyword evidence="3 6" id="KW-0238">DNA-binding</keyword>
<dbReference type="OrthoDB" id="8705920at2"/>
<evidence type="ECO:0000256" key="3">
    <source>
        <dbReference type="ARBA" id="ARBA00023125"/>
    </source>
</evidence>
<dbReference type="RefSeq" id="WP_130482055.1">
    <property type="nucleotide sequence ID" value="NZ_SGWV01000009.1"/>
</dbReference>
<dbReference type="InterPro" id="IPR005119">
    <property type="entry name" value="LysR_subst-bd"/>
</dbReference>
<dbReference type="AlphaFoldDB" id="A0A4Q7LKM9"/>
<accession>A0A4Q7LKM9</accession>
<reference evidence="6 7" key="1">
    <citation type="submission" date="2019-02" db="EMBL/GenBank/DDBJ databases">
        <title>Genomic Encyclopedia of Type Strains, Phase IV (KMG-IV): sequencing the most valuable type-strain genomes for metagenomic binning, comparative biology and taxonomic classification.</title>
        <authorList>
            <person name="Goeker M."/>
        </authorList>
    </citation>
    <scope>NUCLEOTIDE SEQUENCE [LARGE SCALE GENOMIC DNA]</scope>
    <source>
        <strain evidence="6 7">DSM 10617</strain>
    </source>
</reference>
<dbReference type="FunFam" id="3.40.190.290:FF:000001">
    <property type="entry name" value="Transcriptional regulator, LysR family"/>
    <property type="match status" value="1"/>
</dbReference>
<dbReference type="Gene3D" id="3.40.190.290">
    <property type="match status" value="1"/>
</dbReference>
<dbReference type="Pfam" id="PF03466">
    <property type="entry name" value="LysR_substrate"/>
    <property type="match status" value="1"/>
</dbReference>
<dbReference type="PANTHER" id="PTHR30537:SF5">
    <property type="entry name" value="HTH-TYPE TRANSCRIPTIONAL ACTIVATOR TTDR-RELATED"/>
    <property type="match status" value="1"/>
</dbReference>
<dbReference type="FunFam" id="1.10.10.10:FF:000001">
    <property type="entry name" value="LysR family transcriptional regulator"/>
    <property type="match status" value="1"/>
</dbReference>
<dbReference type="InterPro" id="IPR036390">
    <property type="entry name" value="WH_DNA-bd_sf"/>
</dbReference>
<evidence type="ECO:0000256" key="1">
    <source>
        <dbReference type="ARBA" id="ARBA00009437"/>
    </source>
</evidence>
<dbReference type="Gene3D" id="1.10.10.10">
    <property type="entry name" value="Winged helix-like DNA-binding domain superfamily/Winged helix DNA-binding domain"/>
    <property type="match status" value="1"/>
</dbReference>
<evidence type="ECO:0000256" key="2">
    <source>
        <dbReference type="ARBA" id="ARBA00023015"/>
    </source>
</evidence>
<gene>
    <name evidence="6" type="ORF">EV685_2214</name>
</gene>
<organism evidence="6 7">
    <name type="scientific">Sphaerotilus mobilis</name>
    <dbReference type="NCBI Taxonomy" id="47994"/>
    <lineage>
        <taxon>Bacteria</taxon>
        <taxon>Pseudomonadati</taxon>
        <taxon>Pseudomonadota</taxon>
        <taxon>Betaproteobacteria</taxon>
        <taxon>Burkholderiales</taxon>
        <taxon>Sphaerotilaceae</taxon>
        <taxon>Sphaerotilus</taxon>
    </lineage>
</organism>
<comment type="similarity">
    <text evidence="1">Belongs to the LysR transcriptional regulatory family.</text>
</comment>
<evidence type="ECO:0000259" key="5">
    <source>
        <dbReference type="PROSITE" id="PS50931"/>
    </source>
</evidence>
<dbReference type="PANTHER" id="PTHR30537">
    <property type="entry name" value="HTH-TYPE TRANSCRIPTIONAL REGULATOR"/>
    <property type="match status" value="1"/>
</dbReference>
<feature type="domain" description="HTH lysR-type" evidence="5">
    <location>
        <begin position="3"/>
        <end position="60"/>
    </location>
</feature>
<keyword evidence="2" id="KW-0805">Transcription regulation</keyword>
<sequence>MSDRLTQLEAFVAVAQKGSLTAAAAGAGVAPAMIGRRIDALEARLGVKLMLRTTRRITLTHEGSAFLEDCHRLLADLANAEASVSAGGVKAAGQLRLTAPGGFGRRHVAPLVPRFQALHPEVRISLNLADRVIDLVHESYDCGVRVGDLPDSSLISVRLADNRRRCVAAPAYLARAGRPQHPGDLMRHECLTLSSEASQSRGWAFAIDGEVSHLRPPGRLDCSDGQVLHAWCRDGLGLAWRSQWEVEDDLRSGRLVAVLDDYAAPPNGIYAVFSHARHLPLRVRLWIDYLKHTYGAPSYWTGGTGWTGAAASPAQQA</sequence>
<dbReference type="InterPro" id="IPR036388">
    <property type="entry name" value="WH-like_DNA-bd_sf"/>
</dbReference>
<dbReference type="GO" id="GO:0003677">
    <property type="term" value="F:DNA binding"/>
    <property type="evidence" value="ECO:0007669"/>
    <property type="project" value="UniProtKB-KW"/>
</dbReference>
<keyword evidence="4" id="KW-0804">Transcription</keyword>
<dbReference type="GO" id="GO:0003700">
    <property type="term" value="F:DNA-binding transcription factor activity"/>
    <property type="evidence" value="ECO:0007669"/>
    <property type="project" value="InterPro"/>
</dbReference>
<proteinExistence type="inferred from homology"/>